<dbReference type="eggNOG" id="COG3261">
    <property type="taxonomic scope" value="Bacteria"/>
</dbReference>
<dbReference type="EMBL" id="CP001816">
    <property type="protein sequence ID" value="ACZ12220.1"/>
    <property type="molecule type" value="Genomic_DNA"/>
</dbReference>
<evidence type="ECO:0000313" key="4">
    <source>
        <dbReference type="EMBL" id="ACZ12220.1"/>
    </source>
</evidence>
<keyword evidence="5" id="KW-1185">Reference proteome</keyword>
<feature type="binding site" evidence="2">
    <location>
        <position position="356"/>
    </location>
    <ligand>
        <name>Ni(2+)</name>
        <dbReference type="ChEBI" id="CHEBI:49786"/>
    </ligand>
</feature>
<dbReference type="SUPFAM" id="SSF56762">
    <property type="entry name" value="HydB/Nqo4-like"/>
    <property type="match status" value="1"/>
</dbReference>
<dbReference type="InterPro" id="IPR052197">
    <property type="entry name" value="ComplexI_49kDa-like"/>
</dbReference>
<dbReference type="KEGG" id="sdl:Sdel_1197"/>
<feature type="domain" description="NADH-quinone oxidoreductase subunit D" evidence="3">
    <location>
        <begin position="289"/>
        <end position="362"/>
    </location>
</feature>
<dbReference type="InterPro" id="IPR029014">
    <property type="entry name" value="NiFe-Hase_large"/>
</dbReference>
<reference evidence="5" key="1">
    <citation type="submission" date="2009-11" db="EMBL/GenBank/DDBJ databases">
        <title>The complete genome of Sulfurospirillum deleyianum DSM 6946.</title>
        <authorList>
            <consortium name="US DOE Joint Genome Institute (JGI-PGF)"/>
            <person name="Lucas S."/>
            <person name="Copeland A."/>
            <person name="Lapidus A."/>
            <person name="Glavina del Rio T."/>
            <person name="Dalin E."/>
            <person name="Tice H."/>
            <person name="Bruce D."/>
            <person name="Goodwin L."/>
            <person name="Pitluck S."/>
            <person name="Kyrpides N."/>
            <person name="Mavromatis K."/>
            <person name="Ivanova N."/>
            <person name="Ovchinnikova G."/>
            <person name="Munk A.C."/>
            <person name="Lu M."/>
            <person name="Brettin T."/>
            <person name="Detter J.C."/>
            <person name="Han C."/>
            <person name="Tapia R."/>
            <person name="Larimer F."/>
            <person name="Land M."/>
            <person name="Hauser L."/>
            <person name="Markowitz V."/>
            <person name="Cheng J.F."/>
            <person name="Hugenholtz P."/>
            <person name="Woyke T."/>
            <person name="Wu D."/>
            <person name="Aumann P."/>
            <person name="Schneider S."/>
            <person name="Lang E."/>
            <person name="Spring S."/>
            <person name="Klenk H.P."/>
            <person name="Eisen J.A."/>
        </authorList>
    </citation>
    <scope>NUCLEOTIDE SEQUENCE [LARGE SCALE GENOMIC DNA]</scope>
    <source>
        <strain evidence="5">ATCC 51133 / DSM 6946 / 5175</strain>
    </source>
</reference>
<reference evidence="4 5" key="2">
    <citation type="journal article" date="2010" name="Stand. Genomic Sci.">
        <title>Complete genome sequence of Sulfurospirillum deleyianum type strain (5175).</title>
        <authorList>
            <person name="Sikorski J."/>
            <person name="Lapidus A."/>
            <person name="Copeland A."/>
            <person name="Glavina Del Rio T."/>
            <person name="Nolan M."/>
            <person name="Lucas S."/>
            <person name="Chen F."/>
            <person name="Tice H."/>
            <person name="Cheng J.F."/>
            <person name="Saunders E."/>
            <person name="Bruce D."/>
            <person name="Goodwin L."/>
            <person name="Pitluck S."/>
            <person name="Ovchinnikova G."/>
            <person name="Pati A."/>
            <person name="Ivanova N."/>
            <person name="Mavromatis K."/>
            <person name="Chen A."/>
            <person name="Palaniappan K."/>
            <person name="Chain P."/>
            <person name="Land M."/>
            <person name="Hauser L."/>
            <person name="Chang Y.J."/>
            <person name="Jeffries C.D."/>
            <person name="Brettin T."/>
            <person name="Detter J.C."/>
            <person name="Han C."/>
            <person name="Rohde M."/>
            <person name="Lang E."/>
            <person name="Spring S."/>
            <person name="Goker M."/>
            <person name="Bristow J."/>
            <person name="Eisen J.A."/>
            <person name="Markowitz V."/>
            <person name="Hugenholtz P."/>
            <person name="Kyrpides N.C."/>
            <person name="Klenk H.P."/>
        </authorList>
    </citation>
    <scope>NUCLEOTIDE SEQUENCE [LARGE SCALE GENOMIC DNA]</scope>
    <source>
        <strain evidence="5">ATCC 51133 / DSM 6946 / 5175</strain>
    </source>
</reference>
<dbReference type="GO" id="GO:0008901">
    <property type="term" value="F:ferredoxin hydrogenase activity"/>
    <property type="evidence" value="ECO:0007669"/>
    <property type="project" value="InterPro"/>
</dbReference>
<dbReference type="GO" id="GO:0048038">
    <property type="term" value="F:quinone binding"/>
    <property type="evidence" value="ECO:0007669"/>
    <property type="project" value="InterPro"/>
</dbReference>
<dbReference type="InterPro" id="IPR018194">
    <property type="entry name" value="Ni-dep_hyd_lsu_Ni_BS"/>
</dbReference>
<keyword evidence="2" id="KW-0533">Nickel</keyword>
<dbReference type="PROSITE" id="PS00507">
    <property type="entry name" value="NI_HGENASE_L_1"/>
    <property type="match status" value="1"/>
</dbReference>
<keyword evidence="1 4" id="KW-0560">Oxidoreductase</keyword>
<feature type="domain" description="NADH-quinone oxidoreductase subunit D" evidence="3">
    <location>
        <begin position="124"/>
        <end position="288"/>
    </location>
</feature>
<gene>
    <name evidence="4" type="ordered locus">Sdel_1197</name>
</gene>
<proteinExistence type="predicted"/>
<dbReference type="HOGENOM" id="CLU_015134_1_2_7"/>
<feature type="binding site" evidence="2">
    <location>
        <position position="69"/>
    </location>
    <ligand>
        <name>Ni(2+)</name>
        <dbReference type="ChEBI" id="CHEBI:49786"/>
    </ligand>
</feature>
<dbReference type="InterPro" id="IPR001135">
    <property type="entry name" value="NADH_Q_OxRdtase_suD"/>
</dbReference>
<dbReference type="Proteomes" id="UP000002222">
    <property type="component" value="Chromosome"/>
</dbReference>
<dbReference type="AlphaFoldDB" id="D1B2A0"/>
<dbReference type="OrthoDB" id="9801496at2"/>
<dbReference type="STRING" id="525898.Sdel_1197"/>
<feature type="binding site" evidence="2">
    <location>
        <position position="69"/>
    </location>
    <ligand>
        <name>Fe cation</name>
        <dbReference type="ChEBI" id="CHEBI:24875"/>
    </ligand>
</feature>
<evidence type="ECO:0000313" key="5">
    <source>
        <dbReference type="Proteomes" id="UP000002222"/>
    </source>
</evidence>
<feature type="binding site" evidence="2">
    <location>
        <position position="66"/>
    </location>
    <ligand>
        <name>Ni(2+)</name>
        <dbReference type="ChEBI" id="CHEBI:49786"/>
    </ligand>
</feature>
<dbReference type="Pfam" id="PF00374">
    <property type="entry name" value="NiFeSe_Hases"/>
    <property type="match status" value="1"/>
</dbReference>
<feature type="binding site" evidence="2">
    <location>
        <position position="47"/>
    </location>
    <ligand>
        <name>Mg(2+)</name>
        <dbReference type="ChEBI" id="CHEBI:18420"/>
    </ligand>
</feature>
<dbReference type="GO" id="GO:0051287">
    <property type="term" value="F:NAD binding"/>
    <property type="evidence" value="ECO:0007669"/>
    <property type="project" value="InterPro"/>
</dbReference>
<keyword evidence="2" id="KW-0479">Metal-binding</keyword>
<keyword evidence="2" id="KW-0460">Magnesium</keyword>
<feature type="binding site" evidence="2">
    <location>
        <position position="359"/>
    </location>
    <ligand>
        <name>Fe cation</name>
        <dbReference type="ChEBI" id="CHEBI:24875"/>
    </ligand>
</feature>
<organism evidence="4 5">
    <name type="scientific">Sulfurospirillum deleyianum (strain ATCC 51133 / DSM 6946 / 5175)</name>
    <dbReference type="NCBI Taxonomy" id="525898"/>
    <lineage>
        <taxon>Bacteria</taxon>
        <taxon>Pseudomonadati</taxon>
        <taxon>Campylobacterota</taxon>
        <taxon>Epsilonproteobacteria</taxon>
        <taxon>Campylobacterales</taxon>
        <taxon>Sulfurospirillaceae</taxon>
        <taxon>Sulfurospirillum</taxon>
    </lineage>
</organism>
<dbReference type="PANTHER" id="PTHR43485:SF1">
    <property type="entry name" value="FORMATE HYDROGENLYASE SUBUNIT 5-RELATED"/>
    <property type="match status" value="1"/>
</dbReference>
<evidence type="ECO:0000259" key="3">
    <source>
        <dbReference type="Pfam" id="PF00346"/>
    </source>
</evidence>
<keyword evidence="2" id="KW-0408">Iron</keyword>
<dbReference type="RefSeq" id="WP_012856977.1">
    <property type="nucleotide sequence ID" value="NC_013512.1"/>
</dbReference>
<dbReference type="InterPro" id="IPR001501">
    <property type="entry name" value="Ni-dep_hyd_lsu"/>
</dbReference>
<protein>
    <submittedName>
        <fullName evidence="4">NADH dehydrogenase (Quinone)</fullName>
        <ecNumber evidence="4">1.6.5.11</ecNumber>
    </submittedName>
</protein>
<dbReference type="Pfam" id="PF00346">
    <property type="entry name" value="Complex1_49kDa"/>
    <property type="match status" value="2"/>
</dbReference>
<accession>D1B2A0</accession>
<dbReference type="EC" id="1.6.5.11" evidence="4"/>
<evidence type="ECO:0000256" key="1">
    <source>
        <dbReference type="ARBA" id="ARBA00023002"/>
    </source>
</evidence>
<dbReference type="PANTHER" id="PTHR43485">
    <property type="entry name" value="HYDROGENASE-4 COMPONENT G"/>
    <property type="match status" value="1"/>
</dbReference>
<dbReference type="GO" id="GO:0016151">
    <property type="term" value="F:nickel cation binding"/>
    <property type="evidence" value="ECO:0007669"/>
    <property type="project" value="InterPro"/>
</dbReference>
<comment type="cofactor">
    <cofactor evidence="2">
        <name>Fe cation</name>
        <dbReference type="ChEBI" id="CHEBI:24875"/>
    </cofactor>
</comment>
<dbReference type="Gene3D" id="1.10.645.10">
    <property type="entry name" value="Cytochrome-c3 Hydrogenase, chain B"/>
    <property type="match status" value="1"/>
</dbReference>
<dbReference type="GO" id="GO:0016651">
    <property type="term" value="F:oxidoreductase activity, acting on NAD(P)H"/>
    <property type="evidence" value="ECO:0007669"/>
    <property type="project" value="InterPro"/>
</dbReference>
<sequence length="362" mass="40717">MADVKCILGPFDVALEEPVYFNITPNADGKTIQSVEMINGFVHRGMESIVLRKNFLQNLIITEKVCGLCSNNHPFTYCMAVEKLSHITIPKRAAYLRVIADETKRVASHLFNVAMLAHLLKRHTLMGSLLEAREHFQDIKEQIWGNRMDLSANVIGGVKYDLNSEKIAFMKEKMVLTRTALEAIVHIFETDESLKKRIQGVGVLPHEKALSLGVVGPVARASGVNNDVRFCAPYAVYDALSFKVITRSEGDVYARAMVRLYEIFESMSLLEQAFDALPEGEIALHVKSVVQKGEATSRSEAPRGELMYYLKSNGSQKPERMKWRVPSYMNWEALKVMLKDNAIEDVALIFNSIDPCISCSER</sequence>
<comment type="cofactor">
    <cofactor evidence="2">
        <name>Ni(2+)</name>
        <dbReference type="ChEBI" id="CHEBI:49786"/>
    </cofactor>
</comment>
<evidence type="ECO:0000256" key="2">
    <source>
        <dbReference type="PIRSR" id="PIRSR601501-1"/>
    </source>
</evidence>
<name>D1B2A0_SULD5</name>